<dbReference type="GO" id="GO:0016020">
    <property type="term" value="C:membrane"/>
    <property type="evidence" value="ECO:0007669"/>
    <property type="project" value="UniProtKB-SubCell"/>
</dbReference>
<protein>
    <recommendedName>
        <fullName evidence="6">STAS domain-containing protein</fullName>
    </recommendedName>
</protein>
<dbReference type="GO" id="GO:0055085">
    <property type="term" value="P:transmembrane transport"/>
    <property type="evidence" value="ECO:0007669"/>
    <property type="project" value="InterPro"/>
</dbReference>
<reference evidence="8" key="2">
    <citation type="submission" date="2023-11" db="UniProtKB">
        <authorList>
            <consortium name="WormBaseParasite"/>
        </authorList>
    </citation>
    <scope>IDENTIFICATION</scope>
</reference>
<name>A0AA85KG78_TRIRE</name>
<dbReference type="SUPFAM" id="SSF52091">
    <property type="entry name" value="SpoIIaa-like"/>
    <property type="match status" value="1"/>
</dbReference>
<evidence type="ECO:0000256" key="4">
    <source>
        <dbReference type="ARBA" id="ARBA00023136"/>
    </source>
</evidence>
<keyword evidence="2 5" id="KW-0812">Transmembrane</keyword>
<evidence type="ECO:0000256" key="3">
    <source>
        <dbReference type="ARBA" id="ARBA00022989"/>
    </source>
</evidence>
<feature type="transmembrane region" description="Helical" evidence="5">
    <location>
        <begin position="521"/>
        <end position="551"/>
    </location>
</feature>
<reference evidence="7" key="1">
    <citation type="submission" date="2022-06" db="EMBL/GenBank/DDBJ databases">
        <authorList>
            <person name="Berger JAMES D."/>
            <person name="Berger JAMES D."/>
        </authorList>
    </citation>
    <scope>NUCLEOTIDE SEQUENCE [LARGE SCALE GENOMIC DNA]</scope>
</reference>
<feature type="transmembrane region" description="Helical" evidence="5">
    <location>
        <begin position="224"/>
        <end position="243"/>
    </location>
</feature>
<feature type="domain" description="STAS" evidence="6">
    <location>
        <begin position="600"/>
        <end position="742"/>
    </location>
</feature>
<dbReference type="AlphaFoldDB" id="A0AA85KG78"/>
<feature type="transmembrane region" description="Helical" evidence="5">
    <location>
        <begin position="427"/>
        <end position="447"/>
    </location>
</feature>
<dbReference type="PANTHER" id="PTHR11814">
    <property type="entry name" value="SULFATE TRANSPORTER"/>
    <property type="match status" value="1"/>
</dbReference>
<feature type="transmembrane region" description="Helical" evidence="5">
    <location>
        <begin position="92"/>
        <end position="112"/>
    </location>
</feature>
<dbReference type="InterPro" id="IPR001902">
    <property type="entry name" value="SLC26A/SulP_fam"/>
</dbReference>
<dbReference type="PROSITE" id="PS50801">
    <property type="entry name" value="STAS"/>
    <property type="match status" value="1"/>
</dbReference>
<proteinExistence type="predicted"/>
<dbReference type="InterPro" id="IPR011547">
    <property type="entry name" value="SLC26A/SulP_dom"/>
</dbReference>
<keyword evidence="4 5" id="KW-0472">Membrane</keyword>
<dbReference type="NCBIfam" id="TIGR00815">
    <property type="entry name" value="sulP"/>
    <property type="match status" value="1"/>
</dbReference>
<evidence type="ECO:0000259" key="6">
    <source>
        <dbReference type="PROSITE" id="PS50801"/>
    </source>
</evidence>
<evidence type="ECO:0000256" key="2">
    <source>
        <dbReference type="ARBA" id="ARBA00022692"/>
    </source>
</evidence>
<feature type="transmembrane region" description="Helical" evidence="5">
    <location>
        <begin position="308"/>
        <end position="328"/>
    </location>
</feature>
<keyword evidence="7" id="KW-1185">Reference proteome</keyword>
<comment type="subcellular location">
    <subcellularLocation>
        <location evidence="1">Membrane</location>
        <topology evidence="1">Multi-pass membrane protein</topology>
    </subcellularLocation>
</comment>
<dbReference type="InterPro" id="IPR002645">
    <property type="entry name" value="STAS_dom"/>
</dbReference>
<dbReference type="Proteomes" id="UP000050795">
    <property type="component" value="Unassembled WGS sequence"/>
</dbReference>
<evidence type="ECO:0000313" key="7">
    <source>
        <dbReference type="Proteomes" id="UP000050795"/>
    </source>
</evidence>
<feature type="transmembrane region" description="Helical" evidence="5">
    <location>
        <begin position="395"/>
        <end position="415"/>
    </location>
</feature>
<organism evidence="7 8">
    <name type="scientific">Trichobilharzia regenti</name>
    <name type="common">Nasal bird schistosome</name>
    <dbReference type="NCBI Taxonomy" id="157069"/>
    <lineage>
        <taxon>Eukaryota</taxon>
        <taxon>Metazoa</taxon>
        <taxon>Spiralia</taxon>
        <taxon>Lophotrochozoa</taxon>
        <taxon>Platyhelminthes</taxon>
        <taxon>Trematoda</taxon>
        <taxon>Digenea</taxon>
        <taxon>Strigeidida</taxon>
        <taxon>Schistosomatoidea</taxon>
        <taxon>Schistosomatidae</taxon>
        <taxon>Trichobilharzia</taxon>
    </lineage>
</organism>
<dbReference type="WBParaSite" id="TREG1_950.1">
    <property type="protein sequence ID" value="TREG1_950.1"/>
    <property type="gene ID" value="TREG1_950"/>
</dbReference>
<dbReference type="Pfam" id="PF01740">
    <property type="entry name" value="STAS"/>
    <property type="match status" value="1"/>
</dbReference>
<sequence>MSNYFTVDGEVEAYPRPRFTVPIDENQDMSDSKFVTNAHLGRITFNRPIADWDSLMSKNDNGGDGDGRSTKNRWRNCFKSLFCCSRQQCKSYSLYCLLSVFPCINTLLNYNWRSDFLKDVSGGLTIGILNIPQGMAYSLLAGLPPVYGLYVGFLGPLLYSIFGHCTQLSIGTFAVVSLLISGPIEHYSGKVERHYRNSMMSVNLTNTEDDMEDGIPPLEIEPRVLVAVTLTFLVGIVQLVIGLCQLGKLTSYLAPSMVSGYTSGSSYHVLSSQISSIFGVRAAKKHHGPGSLFLVYVNLFKNIRSVNLTTLLISCISIIFLIIVKYFIEPLLKKYAHFNFPIPSELIMIALGTVTSATMNLQANYNVSIVGYIASGMPQTTLPYWPVIPDLIGEAILIGFVSTFLSISLVKLFAIKHKYKINFNHEIVSFGIVNTITSFFSCSVHSGSLSRSMVLEGTKTRTPLSGIFSSVMIVFVLLFLGPYFQATPSCILSSVIVVALRNVLMQPKRLPHLWRTYKPDFALFLITFLSTIILDVTYGLVVGIVACLVLLSEKQRVIKLLELQNVPGTELYVHKHFEVMTSTQMNKTQFDCLLSSIKSIRVVGSLNFSSFEKFTTGIHAIVNRITAEQCEQVNKLNSPKHSEDSIPWNNTEVSFFENKETGEEYVKCRQLCDNDSHHFSKFAFPDSVGKKNKADSLDEEKSLHFLLLDISGITHIDATGANALTEIQKNLFKKKCVLILCGDPTPFKCLSTADWQTYPGVKPIYPTLYDAGAVCVQVLCQSESESAETEEAEKQCDTDS</sequence>
<feature type="transmembrane region" description="Helical" evidence="5">
    <location>
        <begin position="467"/>
        <end position="500"/>
    </location>
</feature>
<evidence type="ECO:0000256" key="5">
    <source>
        <dbReference type="SAM" id="Phobius"/>
    </source>
</evidence>
<evidence type="ECO:0000313" key="8">
    <source>
        <dbReference type="WBParaSite" id="TREG1_950.1"/>
    </source>
</evidence>
<dbReference type="Gene3D" id="3.30.750.24">
    <property type="entry name" value="STAS domain"/>
    <property type="match status" value="1"/>
</dbReference>
<dbReference type="InterPro" id="IPR036513">
    <property type="entry name" value="STAS_dom_sf"/>
</dbReference>
<evidence type="ECO:0000256" key="1">
    <source>
        <dbReference type="ARBA" id="ARBA00004141"/>
    </source>
</evidence>
<accession>A0AA85KG78</accession>
<dbReference type="Pfam" id="PF00916">
    <property type="entry name" value="Sulfate_transp"/>
    <property type="match status" value="1"/>
</dbReference>
<keyword evidence="3 5" id="KW-1133">Transmembrane helix</keyword>